<comment type="caution">
    <text evidence="1">The sequence shown here is derived from an EMBL/GenBank/DDBJ whole genome shotgun (WGS) entry which is preliminary data.</text>
</comment>
<evidence type="ECO:0000313" key="1">
    <source>
        <dbReference type="EMBL" id="KAJ8125495.1"/>
    </source>
</evidence>
<proteinExistence type="predicted"/>
<dbReference type="Proteomes" id="UP001153332">
    <property type="component" value="Unassembled WGS sequence"/>
</dbReference>
<dbReference type="EMBL" id="JAPUUL010002331">
    <property type="protein sequence ID" value="KAJ8125495.1"/>
    <property type="molecule type" value="Genomic_DNA"/>
</dbReference>
<organism evidence="1 2">
    <name type="scientific">Lasiodiplodia mahajangana</name>
    <dbReference type="NCBI Taxonomy" id="1108764"/>
    <lineage>
        <taxon>Eukaryota</taxon>
        <taxon>Fungi</taxon>
        <taxon>Dikarya</taxon>
        <taxon>Ascomycota</taxon>
        <taxon>Pezizomycotina</taxon>
        <taxon>Dothideomycetes</taxon>
        <taxon>Dothideomycetes incertae sedis</taxon>
        <taxon>Botryosphaeriales</taxon>
        <taxon>Botryosphaeriaceae</taxon>
        <taxon>Lasiodiplodia</taxon>
    </lineage>
</organism>
<evidence type="ECO:0000313" key="2">
    <source>
        <dbReference type="Proteomes" id="UP001153332"/>
    </source>
</evidence>
<accession>A0ACC2JDF3</accession>
<name>A0ACC2JDF3_9PEZI</name>
<reference evidence="1" key="1">
    <citation type="submission" date="2022-12" db="EMBL/GenBank/DDBJ databases">
        <title>Genome Sequence of Lasiodiplodia mahajangana.</title>
        <authorList>
            <person name="Buettner E."/>
        </authorList>
    </citation>
    <scope>NUCLEOTIDE SEQUENCE</scope>
    <source>
        <strain evidence="1">VT137</strain>
    </source>
</reference>
<keyword evidence="2" id="KW-1185">Reference proteome</keyword>
<gene>
    <name evidence="1" type="ORF">O1611_g8144</name>
</gene>
<sequence>MASLIDADSARERLKAIRPQINQMMSIAGTAGLSYGVMLRGEVVIMENFGYRDVENKIAPDEETIFPICSMTKGLVTSAMGMLVDEGKLDFDDLVHDLLPTYRPSTTLLQNSARLSDWLSMQSGTQPYQMWFHSRNNIIFPQKDAMTIVNHLQPETDLRTEFSYNNWGYEVAAQVIKKFTGMGWDDLLHKRIFGPLGLSRTFANQLNGSLDNVAKAYTVLDNGTPIHIRRTPISGDTLLGAAGGVNSCIKDLLTLYREILRSCIDQFKSGHTSTDGSVFKRLTTTMSAHTHLPGPGFRESSYGLGWLRTQLPNQMCKISPNLSVVGEEPILGGGAPSQLLIAHYGSMPGAYCGVNLFPETEAVIVLLSNSTPMCDMADWGIQLITQTLFDFPQKNDYIDWVQRTVDQEKCWYSRTASVLERQRTPDTKPRPLSEYCGTYICNGGFFKVTIRVSSQNLEMRLQDLEEEAYSLKHHENDTFNWIQPRDYFVSRGRWILQHPDYYLIRFCANEAENKINRFIWVNDLGVPQGQTFFRHDIAAGQTTS</sequence>
<protein>
    <submittedName>
        <fullName evidence="1">Uncharacterized protein</fullName>
    </submittedName>
</protein>